<comment type="caution">
    <text evidence="2">The sequence shown here is derived from an EMBL/GenBank/DDBJ whole genome shotgun (WGS) entry which is preliminary data.</text>
</comment>
<gene>
    <name evidence="2" type="ORF">XA68_14895</name>
</gene>
<dbReference type="STRING" id="268505.A0A2A9P9C8"/>
<reference evidence="2 3" key="2">
    <citation type="journal article" date="2017" name="Sci. Rep.">
        <title>Ant-infecting Ophiocordyceps genomes reveal a high diversity of potential behavioral manipulation genes and a possible major role for enterotoxins.</title>
        <authorList>
            <person name="de Bekker C."/>
            <person name="Ohm R.A."/>
            <person name="Evans H.C."/>
            <person name="Brachmann A."/>
            <person name="Hughes D.P."/>
        </authorList>
    </citation>
    <scope>NUCLEOTIDE SEQUENCE [LARGE SCALE GENOMIC DNA]</scope>
    <source>
        <strain evidence="2 3">SC16a</strain>
    </source>
</reference>
<dbReference type="AlphaFoldDB" id="A0A2A9P9C8"/>
<feature type="compositionally biased region" description="Basic and acidic residues" evidence="1">
    <location>
        <begin position="102"/>
        <end position="111"/>
    </location>
</feature>
<dbReference type="OrthoDB" id="205993at2759"/>
<dbReference type="PANTHER" id="PTHR22684">
    <property type="entry name" value="NULP1-RELATED"/>
    <property type="match status" value="1"/>
</dbReference>
<feature type="compositionally biased region" description="Acidic residues" evidence="1">
    <location>
        <begin position="25"/>
        <end position="34"/>
    </location>
</feature>
<evidence type="ECO:0000256" key="1">
    <source>
        <dbReference type="SAM" id="MobiDB-lite"/>
    </source>
</evidence>
<proteinExistence type="predicted"/>
<dbReference type="Proteomes" id="UP000037136">
    <property type="component" value="Unassembled WGS sequence"/>
</dbReference>
<sequence length="229" mass="25939">MSSRQLRRLQQQRELAKAQQPVADQAEDDEDDEVPAAASKPRPNLFAALGDEDEDASQDDDDDDQAAQGVSQLQPEAGDGENKIKKQQQKKKKKKKKKTVKGKADLDEADKATEQDEIDKALKELRIDLQNKNTDSNPDTGEELPLRTKELCGINTHHLRPLNEMMNIFGREVIQSEYVREQEASEQRMRAQAQQHVDLEMFLREPPGALVLSEVSLRRNPFVLDEQGT</sequence>
<keyword evidence="3" id="KW-1185">Reference proteome</keyword>
<evidence type="ECO:0000313" key="3">
    <source>
        <dbReference type="Proteomes" id="UP000037136"/>
    </source>
</evidence>
<name>A0A2A9P9C8_OPHUN</name>
<dbReference type="EMBL" id="LAZP02000397">
    <property type="protein sequence ID" value="PFH57527.1"/>
    <property type="molecule type" value="Genomic_DNA"/>
</dbReference>
<feature type="compositionally biased region" description="Acidic residues" evidence="1">
    <location>
        <begin position="50"/>
        <end position="65"/>
    </location>
</feature>
<feature type="region of interest" description="Disordered" evidence="1">
    <location>
        <begin position="1"/>
        <end position="111"/>
    </location>
</feature>
<evidence type="ECO:0000313" key="2">
    <source>
        <dbReference type="EMBL" id="PFH57527.1"/>
    </source>
</evidence>
<dbReference type="PANTHER" id="PTHR22684:SF0">
    <property type="entry name" value="RIBOSOME QUALITY CONTROL COMPLEX SUBUNIT TCF25"/>
    <property type="match status" value="1"/>
</dbReference>
<reference evidence="2 3" key="1">
    <citation type="journal article" date="2015" name="BMC Genomics">
        <title>Gene expression during zombie ant biting behavior reflects the complexity underlying fungal parasitic behavioral manipulation.</title>
        <authorList>
            <person name="de Bekker C."/>
            <person name="Ohm R.A."/>
            <person name="Loreto R.G."/>
            <person name="Sebastian A."/>
            <person name="Albert I."/>
            <person name="Merrow M."/>
            <person name="Brachmann A."/>
            <person name="Hughes D.P."/>
        </authorList>
    </citation>
    <scope>NUCLEOTIDE SEQUENCE [LARGE SCALE GENOMIC DNA]</scope>
    <source>
        <strain evidence="2 3">SC16a</strain>
    </source>
</reference>
<accession>A0A2A9P9C8</accession>
<dbReference type="GO" id="GO:1990112">
    <property type="term" value="C:RQC complex"/>
    <property type="evidence" value="ECO:0007669"/>
    <property type="project" value="TreeGrafter"/>
</dbReference>
<feature type="compositionally biased region" description="Low complexity" evidence="1">
    <location>
        <begin position="8"/>
        <end position="24"/>
    </location>
</feature>
<organism evidence="2 3">
    <name type="scientific">Ophiocordyceps unilateralis</name>
    <name type="common">Zombie-ant fungus</name>
    <name type="synonym">Torrubia unilateralis</name>
    <dbReference type="NCBI Taxonomy" id="268505"/>
    <lineage>
        <taxon>Eukaryota</taxon>
        <taxon>Fungi</taxon>
        <taxon>Dikarya</taxon>
        <taxon>Ascomycota</taxon>
        <taxon>Pezizomycotina</taxon>
        <taxon>Sordariomycetes</taxon>
        <taxon>Hypocreomycetidae</taxon>
        <taxon>Hypocreales</taxon>
        <taxon>Ophiocordycipitaceae</taxon>
        <taxon>Ophiocordyceps</taxon>
    </lineage>
</organism>
<protein>
    <submittedName>
        <fullName evidence="2">Uncharacterized protein</fullName>
    </submittedName>
</protein>
<feature type="compositionally biased region" description="Basic residues" evidence="1">
    <location>
        <begin position="85"/>
        <end position="101"/>
    </location>
</feature>
<dbReference type="InterPro" id="IPR006994">
    <property type="entry name" value="TCF25/Rqc1"/>
</dbReference>